<gene>
    <name evidence="1" type="primary">28953036</name>
</gene>
<dbReference type="CDD" id="cd02182">
    <property type="entry name" value="GH16_Strep_laminarinase_like"/>
    <property type="match status" value="1"/>
</dbReference>
<dbReference type="EnsemblFungi" id="FOXG_11642T0">
    <property type="protein sequence ID" value="FOXG_11642P0"/>
    <property type="gene ID" value="FOXG_11642"/>
</dbReference>
<dbReference type="VEuPathDB" id="FungiDB:FOXG_11642"/>
<accession>A0A0D2Y5T6</accession>
<dbReference type="GO" id="GO:0004553">
    <property type="term" value="F:hydrolase activity, hydrolyzing O-glycosyl compounds"/>
    <property type="evidence" value="ECO:0007669"/>
    <property type="project" value="InterPro"/>
</dbReference>
<sequence>MLSPWILPIFTCLFAIAAAVQPPAYSGYTRVWQQGFEGQANTFPSTNTWHIIERVKNYNNEIQAYVKSTSVLRKSGKNTLQLIPQFSDSTRKWTSARIESKYTLTPKLGKITRVEASLRLGGNSARSKQGIWPAFWLLGDAIRKGVEWPACGEVDIMENVNGQKIGYGAVHCDQAPGGICNEPNGIASNVQLPDSNYHVWRVQFDRRSSNLRSQSITWYLDGRVFHRVTGAQVGNAKVWKSLCHSPMFVIFNVAVGGDWPGVPNTNTKDGIGNHMEVEYVAHYVSN</sequence>
<dbReference type="Pfam" id="PF26113">
    <property type="entry name" value="GH16_XgeA"/>
    <property type="match status" value="1"/>
</dbReference>
<dbReference type="InterPro" id="IPR013320">
    <property type="entry name" value="ConA-like_dom_sf"/>
</dbReference>
<evidence type="ECO:0000313" key="2">
    <source>
        <dbReference type="Proteomes" id="UP000002489"/>
    </source>
</evidence>
<dbReference type="InterPro" id="IPR000757">
    <property type="entry name" value="Beta-glucanase-like"/>
</dbReference>
<dbReference type="SUPFAM" id="SSF49899">
    <property type="entry name" value="Concanavalin A-like lectins/glucanases"/>
    <property type="match status" value="1"/>
</dbReference>
<dbReference type="PANTHER" id="PTHR10963">
    <property type="entry name" value="GLYCOSYL HYDROLASE-RELATED"/>
    <property type="match status" value="1"/>
</dbReference>
<reference evidence="2" key="1">
    <citation type="journal article" date="2012" name="Mol. Plant Microbe Interact.">
        <title>A highly conserved effector in Fusarium oxysporum is required for full virulence on Arabidopsis.</title>
        <authorList>
            <person name="Thatcher L.F."/>
            <person name="Gardiner D.M."/>
            <person name="Kazan K."/>
            <person name="Manners J."/>
        </authorList>
    </citation>
    <scope>NUCLEOTIDE SEQUENCE [LARGE SCALE GENOMIC DNA]</scope>
    <source>
        <strain evidence="2">Fo5176</strain>
    </source>
</reference>
<dbReference type="PANTHER" id="PTHR10963:SF60">
    <property type="entry name" value="GRAM-NEGATIVE BACTERIA-BINDING PROTEIN 1-RELATED"/>
    <property type="match status" value="1"/>
</dbReference>
<protein>
    <submittedName>
        <fullName evidence="1">Uncharacterized protein</fullName>
    </submittedName>
</protein>
<dbReference type="GO" id="GO:0005975">
    <property type="term" value="P:carbohydrate metabolic process"/>
    <property type="evidence" value="ECO:0007669"/>
    <property type="project" value="InterPro"/>
</dbReference>
<evidence type="ECO:0000313" key="1">
    <source>
        <dbReference type="EnsemblFungi" id="FOXG_11642P0"/>
    </source>
</evidence>
<organism evidence="1 2">
    <name type="scientific">Fusarium oxysporum (strain Fo5176)</name>
    <name type="common">Fusarium vascular wilt</name>
    <dbReference type="NCBI Taxonomy" id="660025"/>
    <lineage>
        <taxon>Eukaryota</taxon>
        <taxon>Fungi</taxon>
        <taxon>Dikarya</taxon>
        <taxon>Ascomycota</taxon>
        <taxon>Pezizomycotina</taxon>
        <taxon>Sordariomycetes</taxon>
        <taxon>Hypocreomycetidae</taxon>
        <taxon>Hypocreales</taxon>
        <taxon>Nectriaceae</taxon>
        <taxon>Fusarium</taxon>
        <taxon>Fusarium oxysporum species complex</taxon>
    </lineage>
</organism>
<dbReference type="InterPro" id="IPR050546">
    <property type="entry name" value="Glycosyl_Hydrlase_16"/>
</dbReference>
<name>A0A0D2Y5T6_FUSOF</name>
<dbReference type="AlphaFoldDB" id="A0A0D2Y5T6"/>
<reference evidence="1" key="2">
    <citation type="submission" date="2025-08" db="UniProtKB">
        <authorList>
            <consortium name="EnsemblFungi"/>
        </authorList>
    </citation>
    <scope>IDENTIFICATION</scope>
    <source>
        <strain evidence="1">4287 / CBS 123668 / FGSC 9935 / NRRL 34936</strain>
    </source>
</reference>
<dbReference type="Proteomes" id="UP000002489">
    <property type="component" value="Unassembled WGS sequence"/>
</dbReference>
<proteinExistence type="predicted"/>
<dbReference type="Gene3D" id="2.60.120.200">
    <property type="match status" value="1"/>
</dbReference>
<dbReference type="PROSITE" id="PS51762">
    <property type="entry name" value="GH16_2"/>
    <property type="match status" value="1"/>
</dbReference>